<protein>
    <recommendedName>
        <fullName evidence="4">Lipoprotein</fullName>
    </recommendedName>
</protein>
<evidence type="ECO:0000313" key="3">
    <source>
        <dbReference type="Proteomes" id="UP000265964"/>
    </source>
</evidence>
<comment type="caution">
    <text evidence="2">The sequence shown here is derived from an EMBL/GenBank/DDBJ whole genome shotgun (WGS) entry which is preliminary data.</text>
</comment>
<evidence type="ECO:0000313" key="2">
    <source>
        <dbReference type="EMBL" id="RIY35864.1"/>
    </source>
</evidence>
<organism evidence="2 3">
    <name type="scientific">Psittacicella gerlachiana</name>
    <dbReference type="NCBI Taxonomy" id="2028574"/>
    <lineage>
        <taxon>Bacteria</taxon>
        <taxon>Pseudomonadati</taxon>
        <taxon>Pseudomonadota</taxon>
        <taxon>Gammaproteobacteria</taxon>
        <taxon>Pasteurellales</taxon>
        <taxon>Psittacicellaceae</taxon>
        <taxon>Psittacicella</taxon>
    </lineage>
</organism>
<evidence type="ECO:0008006" key="4">
    <source>
        <dbReference type="Google" id="ProtNLM"/>
    </source>
</evidence>
<dbReference type="AlphaFoldDB" id="A0A3A1YI05"/>
<dbReference type="PROSITE" id="PS51257">
    <property type="entry name" value="PROKAR_LIPOPROTEIN"/>
    <property type="match status" value="1"/>
</dbReference>
<accession>A0A3A1YI05</accession>
<evidence type="ECO:0000256" key="1">
    <source>
        <dbReference type="SAM" id="SignalP"/>
    </source>
</evidence>
<proteinExistence type="predicted"/>
<keyword evidence="1" id="KW-0732">Signal</keyword>
<keyword evidence="3" id="KW-1185">Reference proteome</keyword>
<dbReference type="OrthoDB" id="5682213at2"/>
<dbReference type="EMBL" id="NRJF01000076">
    <property type="protein sequence ID" value="RIY35864.1"/>
    <property type="molecule type" value="Genomic_DNA"/>
</dbReference>
<reference evidence="2 3" key="1">
    <citation type="submission" date="2017-08" db="EMBL/GenBank/DDBJ databases">
        <title>Reclassification of Bisgaard taxon 37 and 44.</title>
        <authorList>
            <person name="Christensen H."/>
        </authorList>
    </citation>
    <scope>NUCLEOTIDE SEQUENCE [LARGE SCALE GENOMIC DNA]</scope>
    <source>
        <strain evidence="2 3">EEAB3T1</strain>
    </source>
</reference>
<feature type="signal peptide" evidence="1">
    <location>
        <begin position="1"/>
        <end position="19"/>
    </location>
</feature>
<gene>
    <name evidence="2" type="ORF">CKF59_03125</name>
</gene>
<feature type="chain" id="PRO_5017330709" description="Lipoprotein" evidence="1">
    <location>
        <begin position="20"/>
        <end position="100"/>
    </location>
</feature>
<dbReference type="Proteomes" id="UP000265964">
    <property type="component" value="Unassembled WGS sequence"/>
</dbReference>
<name>A0A3A1YI05_9GAMM</name>
<sequence>MKKLILVLGGAGLLSSCTALDIGHNQFYCQEQGVTCVSASTYLQQNPKPVVYSQLPHTSQTPVLLSASPDLEQYLQIWFAPYKLGEQVYPSQILLIPYIH</sequence>
<dbReference type="RefSeq" id="WP_119534525.1">
    <property type="nucleotide sequence ID" value="NZ_NRJF01000076.1"/>
</dbReference>